<evidence type="ECO:0000313" key="2">
    <source>
        <dbReference type="EMBL" id="KAK1432769.1"/>
    </source>
</evidence>
<comment type="caution">
    <text evidence="2">The sequence shown here is derived from an EMBL/GenBank/DDBJ whole genome shotgun (WGS) entry which is preliminary data.</text>
</comment>
<dbReference type="PANTHER" id="PTHR33264">
    <property type="entry name" value="EXPRESSED PROTEIN"/>
    <property type="match status" value="1"/>
</dbReference>
<sequence length="155" mass="16982">MGKEVNNCPCDLPSRTITRRKPGCLVDQAPGPGDSKVGCSGKSCRSCTAGVIADCVAVCCCPCAVVNIFTLTFFKLPWMIGRKCLGLGNKKKRKLKNNEKEKDLSAISSKDEGLETKLEEEQEVKDEYTARFEGEKVWLELSKVDQLGFGRVSVS</sequence>
<dbReference type="AlphaFoldDB" id="A0AAD8P589"/>
<protein>
    <submittedName>
        <fullName evidence="2">Uncharacterized protein</fullName>
    </submittedName>
</protein>
<dbReference type="EMBL" id="JAUHHV010000002">
    <property type="protein sequence ID" value="KAK1432769.1"/>
    <property type="molecule type" value="Genomic_DNA"/>
</dbReference>
<evidence type="ECO:0000256" key="1">
    <source>
        <dbReference type="SAM" id="MobiDB-lite"/>
    </source>
</evidence>
<feature type="compositionally biased region" description="Basic and acidic residues" evidence="1">
    <location>
        <begin position="96"/>
        <end position="115"/>
    </location>
</feature>
<gene>
    <name evidence="2" type="ORF">QVD17_09668</name>
</gene>
<accession>A0AAD8P589</accession>
<proteinExistence type="predicted"/>
<reference evidence="2" key="1">
    <citation type="journal article" date="2023" name="bioRxiv">
        <title>Improved chromosome-level genome assembly for marigold (Tagetes erecta).</title>
        <authorList>
            <person name="Jiang F."/>
            <person name="Yuan L."/>
            <person name="Wang S."/>
            <person name="Wang H."/>
            <person name="Xu D."/>
            <person name="Wang A."/>
            <person name="Fan W."/>
        </authorList>
    </citation>
    <scope>NUCLEOTIDE SEQUENCE</scope>
    <source>
        <strain evidence="2">WSJ</strain>
        <tissue evidence="2">Leaf</tissue>
    </source>
</reference>
<dbReference type="PANTHER" id="PTHR33264:SF6">
    <property type="entry name" value="OS01G0638800 PROTEIN"/>
    <property type="match status" value="1"/>
</dbReference>
<dbReference type="Proteomes" id="UP001229421">
    <property type="component" value="Unassembled WGS sequence"/>
</dbReference>
<evidence type="ECO:0000313" key="3">
    <source>
        <dbReference type="Proteomes" id="UP001229421"/>
    </source>
</evidence>
<feature type="region of interest" description="Disordered" evidence="1">
    <location>
        <begin position="95"/>
        <end position="115"/>
    </location>
</feature>
<name>A0AAD8P589_TARER</name>
<keyword evidence="3" id="KW-1185">Reference proteome</keyword>
<organism evidence="2 3">
    <name type="scientific">Tagetes erecta</name>
    <name type="common">African marigold</name>
    <dbReference type="NCBI Taxonomy" id="13708"/>
    <lineage>
        <taxon>Eukaryota</taxon>
        <taxon>Viridiplantae</taxon>
        <taxon>Streptophyta</taxon>
        <taxon>Embryophyta</taxon>
        <taxon>Tracheophyta</taxon>
        <taxon>Spermatophyta</taxon>
        <taxon>Magnoliopsida</taxon>
        <taxon>eudicotyledons</taxon>
        <taxon>Gunneridae</taxon>
        <taxon>Pentapetalae</taxon>
        <taxon>asterids</taxon>
        <taxon>campanulids</taxon>
        <taxon>Asterales</taxon>
        <taxon>Asteraceae</taxon>
        <taxon>Asteroideae</taxon>
        <taxon>Heliantheae alliance</taxon>
        <taxon>Tageteae</taxon>
        <taxon>Tagetes</taxon>
    </lineage>
</organism>